<feature type="transmembrane region" description="Helical" evidence="9">
    <location>
        <begin position="249"/>
        <end position="270"/>
    </location>
</feature>
<keyword evidence="12" id="KW-1185">Reference proteome</keyword>
<evidence type="ECO:0000256" key="1">
    <source>
        <dbReference type="ARBA" id="ARBA00004651"/>
    </source>
</evidence>
<comment type="similarity">
    <text evidence="2 8">Belongs to the major facilitator superfamily. Proton-dependent oligopeptide transporter (POT/PTR) (TC 2.A.17) family.</text>
</comment>
<comment type="subcellular location">
    <subcellularLocation>
        <location evidence="1">Cell membrane</location>
        <topology evidence="1">Multi-pass membrane protein</topology>
    </subcellularLocation>
    <subcellularLocation>
        <location evidence="8">Membrane</location>
        <topology evidence="8">Multi-pass membrane protein</topology>
    </subcellularLocation>
</comment>
<dbReference type="AlphaFoldDB" id="A0A4R0JK28"/>
<evidence type="ECO:0000256" key="7">
    <source>
        <dbReference type="ARBA" id="ARBA00023136"/>
    </source>
</evidence>
<comment type="caution">
    <text evidence="11">The sequence shown here is derived from an EMBL/GenBank/DDBJ whole genome shotgun (WGS) entry which is preliminary data.</text>
</comment>
<dbReference type="InterPro" id="IPR050171">
    <property type="entry name" value="MFS_Transporters"/>
</dbReference>
<feature type="transmembrane region" description="Helical" evidence="9">
    <location>
        <begin position="426"/>
        <end position="447"/>
    </location>
</feature>
<gene>
    <name evidence="11" type="ORF">E0H75_31750</name>
</gene>
<feature type="transmembrane region" description="Helical" evidence="9">
    <location>
        <begin position="359"/>
        <end position="380"/>
    </location>
</feature>
<dbReference type="PANTHER" id="PTHR23517">
    <property type="entry name" value="RESISTANCE PROTEIN MDTM, PUTATIVE-RELATED-RELATED"/>
    <property type="match status" value="1"/>
</dbReference>
<keyword evidence="4" id="KW-1003">Cell membrane</keyword>
<dbReference type="PROSITE" id="PS50850">
    <property type="entry name" value="MFS"/>
    <property type="match status" value="1"/>
</dbReference>
<feature type="transmembrane region" description="Helical" evidence="9">
    <location>
        <begin position="155"/>
        <end position="174"/>
    </location>
</feature>
<dbReference type="InterPro" id="IPR005279">
    <property type="entry name" value="Dipep/tripep_permease"/>
</dbReference>
<evidence type="ECO:0000256" key="6">
    <source>
        <dbReference type="ARBA" id="ARBA00022989"/>
    </source>
</evidence>
<evidence type="ECO:0000256" key="9">
    <source>
        <dbReference type="SAM" id="Phobius"/>
    </source>
</evidence>
<reference evidence="11 12" key="1">
    <citation type="submission" date="2019-02" db="EMBL/GenBank/DDBJ databases">
        <title>Kribbella capetownensis sp. nov. and Kribbella speibonae sp. nov., isolated from soil.</title>
        <authorList>
            <person name="Curtis S.M."/>
            <person name="Norton I."/>
            <person name="Everest G.J."/>
            <person name="Meyers P.R."/>
        </authorList>
    </citation>
    <scope>NUCLEOTIDE SEQUENCE [LARGE SCALE GENOMIC DNA]</scope>
    <source>
        <strain evidence="11 12">YM53</strain>
    </source>
</reference>
<feature type="transmembrane region" description="Helical" evidence="9">
    <location>
        <begin position="120"/>
        <end position="143"/>
    </location>
</feature>
<dbReference type="CDD" id="cd17346">
    <property type="entry name" value="MFS_DtpA_like"/>
    <property type="match status" value="1"/>
</dbReference>
<keyword evidence="5 8" id="KW-0812">Transmembrane</keyword>
<dbReference type="InterPro" id="IPR018456">
    <property type="entry name" value="PTR2_symporter_CS"/>
</dbReference>
<name>A0A4R0JK28_9ACTN</name>
<proteinExistence type="inferred from homology"/>
<dbReference type="EMBL" id="SJKD01000008">
    <property type="protein sequence ID" value="TCC45088.1"/>
    <property type="molecule type" value="Genomic_DNA"/>
</dbReference>
<dbReference type="PANTHER" id="PTHR23517:SF15">
    <property type="entry name" value="PROTON-DEPENDENT OLIGOPEPTIDE FAMILY TRANSPORT PROTEIN"/>
    <property type="match status" value="1"/>
</dbReference>
<dbReference type="SUPFAM" id="SSF103473">
    <property type="entry name" value="MFS general substrate transporter"/>
    <property type="match status" value="1"/>
</dbReference>
<sequence length="485" mass="50948">MASTDEGRSTRTFFGQPPVLANLFGVELWERFSFYGMQGILLIYLYYPADQGGLGIDEGTATSIVGAYGGLVYLSTILGAWLADRVFGPERTLFYAAVVVMLGHIALSLLPALVGVAVGLVLIALGSGGVKANATSLVGTLYAPDDDRRDAGFSIFYLGINLGALAGPLLTGLLQENAGFHYGFALAAAGMFLGLVQYGAGRRRLSGAARVVPNPLTPDVARRVAVGAGIVLVVVVVILLTGVLPASKFATAVAVVSAVAAVIYFAVILGSGQVTDVERSRVVAFIPLFVASAAFWSLYQQQFTVVTIYSDQRLDRNLFGWEMPVSWVQSINPVMIIVLSGAFAALWTKLGPRQPSTPVKFSLGLAVMGIAFLLFLTMAGGGPNSAPLLGLAGILLVFTIAELLISPVGLSLSTKLAPEAFRTQMVALFFLSVALGTALSGVLAKFYSTDHESTYFGVIGAVAIMLGVALMIAVKPIRRLMSGVH</sequence>
<feature type="transmembrane region" description="Helical" evidence="9">
    <location>
        <begin position="61"/>
        <end position="81"/>
    </location>
</feature>
<organism evidence="11 12">
    <name type="scientific">Kribbella capetownensis</name>
    <dbReference type="NCBI Taxonomy" id="1572659"/>
    <lineage>
        <taxon>Bacteria</taxon>
        <taxon>Bacillati</taxon>
        <taxon>Actinomycetota</taxon>
        <taxon>Actinomycetes</taxon>
        <taxon>Propionibacteriales</taxon>
        <taxon>Kribbellaceae</taxon>
        <taxon>Kribbella</taxon>
    </lineage>
</organism>
<dbReference type="Gene3D" id="1.20.1250.20">
    <property type="entry name" value="MFS general substrate transporter like domains"/>
    <property type="match status" value="1"/>
</dbReference>
<dbReference type="InterPro" id="IPR000109">
    <property type="entry name" value="POT_fam"/>
</dbReference>
<dbReference type="InterPro" id="IPR020846">
    <property type="entry name" value="MFS_dom"/>
</dbReference>
<accession>A0A4R0JK28</accession>
<evidence type="ECO:0000313" key="12">
    <source>
        <dbReference type="Proteomes" id="UP000293342"/>
    </source>
</evidence>
<dbReference type="InterPro" id="IPR036259">
    <property type="entry name" value="MFS_trans_sf"/>
</dbReference>
<evidence type="ECO:0000256" key="8">
    <source>
        <dbReference type="RuleBase" id="RU003755"/>
    </source>
</evidence>
<feature type="transmembrane region" description="Helical" evidence="9">
    <location>
        <begin position="386"/>
        <end position="405"/>
    </location>
</feature>
<evidence type="ECO:0000259" key="10">
    <source>
        <dbReference type="PROSITE" id="PS50850"/>
    </source>
</evidence>
<protein>
    <submittedName>
        <fullName evidence="11">Peptide MFS transporter</fullName>
    </submittedName>
</protein>
<evidence type="ECO:0000256" key="3">
    <source>
        <dbReference type="ARBA" id="ARBA00022448"/>
    </source>
</evidence>
<keyword evidence="7 9" id="KW-0472">Membrane</keyword>
<evidence type="ECO:0000256" key="5">
    <source>
        <dbReference type="ARBA" id="ARBA00022692"/>
    </source>
</evidence>
<evidence type="ECO:0000256" key="2">
    <source>
        <dbReference type="ARBA" id="ARBA00005982"/>
    </source>
</evidence>
<dbReference type="NCBIfam" id="TIGR00924">
    <property type="entry name" value="yjdL_sub1_fam"/>
    <property type="match status" value="1"/>
</dbReference>
<feature type="transmembrane region" description="Helical" evidence="9">
    <location>
        <begin position="327"/>
        <end position="347"/>
    </location>
</feature>
<dbReference type="GO" id="GO:1904680">
    <property type="term" value="F:peptide transmembrane transporter activity"/>
    <property type="evidence" value="ECO:0007669"/>
    <property type="project" value="InterPro"/>
</dbReference>
<dbReference type="OrthoDB" id="9772725at2"/>
<evidence type="ECO:0000313" key="11">
    <source>
        <dbReference type="EMBL" id="TCC45088.1"/>
    </source>
</evidence>
<feature type="transmembrane region" description="Helical" evidence="9">
    <location>
        <begin position="93"/>
        <end position="114"/>
    </location>
</feature>
<evidence type="ECO:0000256" key="4">
    <source>
        <dbReference type="ARBA" id="ARBA00022475"/>
    </source>
</evidence>
<dbReference type="PROSITE" id="PS01023">
    <property type="entry name" value="PTR2_2"/>
    <property type="match status" value="1"/>
</dbReference>
<feature type="domain" description="Major facilitator superfamily (MFS) profile" evidence="10">
    <location>
        <begin position="19"/>
        <end position="478"/>
    </location>
</feature>
<keyword evidence="6 9" id="KW-1133">Transmembrane helix</keyword>
<feature type="transmembrane region" description="Helical" evidence="9">
    <location>
        <begin position="220"/>
        <end position="243"/>
    </location>
</feature>
<feature type="transmembrane region" description="Helical" evidence="9">
    <location>
        <begin position="282"/>
        <end position="299"/>
    </location>
</feature>
<dbReference type="RefSeq" id="WP_131517391.1">
    <property type="nucleotide sequence ID" value="NZ_SJKD01000008.1"/>
</dbReference>
<dbReference type="Proteomes" id="UP000293342">
    <property type="component" value="Unassembled WGS sequence"/>
</dbReference>
<keyword evidence="3 8" id="KW-0813">Transport</keyword>
<feature type="transmembrane region" description="Helical" evidence="9">
    <location>
        <begin position="453"/>
        <end position="474"/>
    </location>
</feature>
<feature type="transmembrane region" description="Helical" evidence="9">
    <location>
        <begin position="32"/>
        <end position="49"/>
    </location>
</feature>
<dbReference type="Pfam" id="PF00854">
    <property type="entry name" value="PTR2"/>
    <property type="match status" value="1"/>
</dbReference>
<dbReference type="GO" id="GO:0006857">
    <property type="term" value="P:oligopeptide transport"/>
    <property type="evidence" value="ECO:0007669"/>
    <property type="project" value="InterPro"/>
</dbReference>
<dbReference type="GO" id="GO:0005886">
    <property type="term" value="C:plasma membrane"/>
    <property type="evidence" value="ECO:0007669"/>
    <property type="project" value="UniProtKB-SubCell"/>
</dbReference>
<feature type="transmembrane region" description="Helical" evidence="9">
    <location>
        <begin position="180"/>
        <end position="200"/>
    </location>
</feature>